<gene>
    <name evidence="6" type="primary">pstB</name>
    <name evidence="6" type="ORF">PU560_11170</name>
</gene>
<feature type="domain" description="ABC transporter" evidence="5">
    <location>
        <begin position="9"/>
        <end position="249"/>
    </location>
</feature>
<dbReference type="Proteomes" id="UP001165561">
    <property type="component" value="Unassembled WGS sequence"/>
</dbReference>
<keyword evidence="4" id="KW-1278">Translocase</keyword>
<accession>A0ABT5TY73</accession>
<dbReference type="InterPro" id="IPR005670">
    <property type="entry name" value="PstB-like"/>
</dbReference>
<dbReference type="PROSITE" id="PS00211">
    <property type="entry name" value="ABC_TRANSPORTER_1"/>
    <property type="match status" value="1"/>
</dbReference>
<keyword evidence="2" id="KW-0547">Nucleotide-binding</keyword>
<dbReference type="CDD" id="cd03260">
    <property type="entry name" value="ABC_PstB_phosphate_transporter"/>
    <property type="match status" value="1"/>
</dbReference>
<proteinExistence type="predicted"/>
<evidence type="ECO:0000256" key="2">
    <source>
        <dbReference type="ARBA" id="ARBA00022741"/>
    </source>
</evidence>
<protein>
    <submittedName>
        <fullName evidence="6">Phosphate ABC transporter ATP-binding protein PstB</fullName>
    </submittedName>
</protein>
<organism evidence="6 7">
    <name type="scientific">Georgenia halotolerans</name>
    <dbReference type="NCBI Taxonomy" id="3028317"/>
    <lineage>
        <taxon>Bacteria</taxon>
        <taxon>Bacillati</taxon>
        <taxon>Actinomycetota</taxon>
        <taxon>Actinomycetes</taxon>
        <taxon>Micrococcales</taxon>
        <taxon>Bogoriellaceae</taxon>
        <taxon>Georgenia</taxon>
    </lineage>
</organism>
<dbReference type="PANTHER" id="PTHR43423">
    <property type="entry name" value="ABC TRANSPORTER I FAMILY MEMBER 17"/>
    <property type="match status" value="1"/>
</dbReference>
<dbReference type="SUPFAM" id="SSF52540">
    <property type="entry name" value="P-loop containing nucleoside triphosphate hydrolases"/>
    <property type="match status" value="1"/>
</dbReference>
<evidence type="ECO:0000256" key="1">
    <source>
        <dbReference type="ARBA" id="ARBA00022448"/>
    </source>
</evidence>
<sequence>MPKDPVPVLAAHDLNVYYGSFHAVSDVDLDFGRNEITALIGPSGCGKSTVLRCLNRMNDLVSSARVEGSVTYHDQDIYARGVDPIEVRRRIGMVFQLANPFPKSIYDNVAYGPRVTGMKVPDMDDHVEQCLRQAALWDEVKDKLKESGYSLSGGQQQRLCIARTIATQPDVILMDEPCSALDPIATAAIEDLMLELREEYTIIIVTHNMQEAARVADRTAFFTARPDETTGNRTGLLVEYGFTSQIFEHPNDPRTEGYISGQFG</sequence>
<name>A0ABT5TY73_9MICO</name>
<dbReference type="EMBL" id="JARACI010001027">
    <property type="protein sequence ID" value="MDD9207023.1"/>
    <property type="molecule type" value="Genomic_DNA"/>
</dbReference>
<keyword evidence="1" id="KW-0813">Transport</keyword>
<evidence type="ECO:0000256" key="4">
    <source>
        <dbReference type="ARBA" id="ARBA00022967"/>
    </source>
</evidence>
<dbReference type="SMART" id="SM00382">
    <property type="entry name" value="AAA"/>
    <property type="match status" value="1"/>
</dbReference>
<evidence type="ECO:0000259" key="5">
    <source>
        <dbReference type="PROSITE" id="PS50893"/>
    </source>
</evidence>
<dbReference type="GO" id="GO:0005524">
    <property type="term" value="F:ATP binding"/>
    <property type="evidence" value="ECO:0007669"/>
    <property type="project" value="UniProtKB-KW"/>
</dbReference>
<comment type="caution">
    <text evidence="6">The sequence shown here is derived from an EMBL/GenBank/DDBJ whole genome shotgun (WGS) entry which is preliminary data.</text>
</comment>
<dbReference type="PROSITE" id="PS50893">
    <property type="entry name" value="ABC_TRANSPORTER_2"/>
    <property type="match status" value="1"/>
</dbReference>
<evidence type="ECO:0000313" key="7">
    <source>
        <dbReference type="Proteomes" id="UP001165561"/>
    </source>
</evidence>
<dbReference type="InterPro" id="IPR003439">
    <property type="entry name" value="ABC_transporter-like_ATP-bd"/>
</dbReference>
<evidence type="ECO:0000313" key="6">
    <source>
        <dbReference type="EMBL" id="MDD9207023.1"/>
    </source>
</evidence>
<reference evidence="6" key="1">
    <citation type="submission" date="2023-02" db="EMBL/GenBank/DDBJ databases">
        <title>Georgenia sp.10Sc9-8, isolated from a soil sample collected from the Taklamakan desert.</title>
        <authorList>
            <person name="Liu S."/>
        </authorList>
    </citation>
    <scope>NUCLEOTIDE SEQUENCE</scope>
    <source>
        <strain evidence="6">10Sc9-8</strain>
    </source>
</reference>
<evidence type="ECO:0000256" key="3">
    <source>
        <dbReference type="ARBA" id="ARBA00022840"/>
    </source>
</evidence>
<dbReference type="InterPro" id="IPR017871">
    <property type="entry name" value="ABC_transporter-like_CS"/>
</dbReference>
<keyword evidence="3 6" id="KW-0067">ATP-binding</keyword>
<dbReference type="Gene3D" id="3.40.50.300">
    <property type="entry name" value="P-loop containing nucleotide triphosphate hydrolases"/>
    <property type="match status" value="1"/>
</dbReference>
<dbReference type="Pfam" id="PF00005">
    <property type="entry name" value="ABC_tran"/>
    <property type="match status" value="1"/>
</dbReference>
<dbReference type="InterPro" id="IPR003593">
    <property type="entry name" value="AAA+_ATPase"/>
</dbReference>
<dbReference type="NCBIfam" id="TIGR00972">
    <property type="entry name" value="3a0107s01c2"/>
    <property type="match status" value="1"/>
</dbReference>
<keyword evidence="7" id="KW-1185">Reference proteome</keyword>
<dbReference type="PANTHER" id="PTHR43423:SF1">
    <property type="entry name" value="ABC TRANSPORTER I FAMILY MEMBER 17"/>
    <property type="match status" value="1"/>
</dbReference>
<dbReference type="InterPro" id="IPR027417">
    <property type="entry name" value="P-loop_NTPase"/>
</dbReference>